<dbReference type="EC" id="1.3.1.76" evidence="2"/>
<name>A0A8J6TR40_9BACT</name>
<evidence type="ECO:0000256" key="2">
    <source>
        <dbReference type="ARBA" id="ARBA00012400"/>
    </source>
</evidence>
<dbReference type="Proteomes" id="UP000605201">
    <property type="component" value="Unassembled WGS sequence"/>
</dbReference>
<dbReference type="AlphaFoldDB" id="A0A8J6TR40"/>
<evidence type="ECO:0000256" key="3">
    <source>
        <dbReference type="ARBA" id="ARBA00023002"/>
    </source>
</evidence>
<dbReference type="InterPro" id="IPR006367">
    <property type="entry name" value="Sirohaem_synthase_N"/>
</dbReference>
<evidence type="ECO:0000313" key="9">
    <source>
        <dbReference type="Proteomes" id="UP000605201"/>
    </source>
</evidence>
<dbReference type="GO" id="GO:0004325">
    <property type="term" value="F:ferrochelatase activity"/>
    <property type="evidence" value="ECO:0007669"/>
    <property type="project" value="InterPro"/>
</dbReference>
<reference evidence="8 9" key="1">
    <citation type="submission" date="2020-08" db="EMBL/GenBank/DDBJ databases">
        <title>Bridging the membrane lipid divide: bacteria of the FCB group superphylum have the potential to synthesize archaeal ether lipids.</title>
        <authorList>
            <person name="Villanueva L."/>
            <person name="Von Meijenfeldt F.A.B."/>
            <person name="Westbye A.B."/>
            <person name="Yadav S."/>
            <person name="Hopmans E.C."/>
            <person name="Dutilh B.E."/>
            <person name="Sinninghe Damste J.S."/>
        </authorList>
    </citation>
    <scope>NUCLEOTIDE SEQUENCE [LARGE SCALE GENOMIC DNA]</scope>
    <source>
        <strain evidence="8">NIOZ-UU17</strain>
    </source>
</reference>
<dbReference type="Pfam" id="PF13241">
    <property type="entry name" value="NAD_binding_7"/>
    <property type="match status" value="1"/>
</dbReference>
<dbReference type="NCBIfam" id="TIGR01470">
    <property type="entry name" value="cysG_Nterm"/>
    <property type="match status" value="1"/>
</dbReference>
<evidence type="ECO:0000256" key="4">
    <source>
        <dbReference type="ARBA" id="ARBA00023027"/>
    </source>
</evidence>
<dbReference type="InterPro" id="IPR028281">
    <property type="entry name" value="Sirohaem_synthase_central"/>
</dbReference>
<evidence type="ECO:0000259" key="7">
    <source>
        <dbReference type="Pfam" id="PF14824"/>
    </source>
</evidence>
<evidence type="ECO:0000313" key="8">
    <source>
        <dbReference type="EMBL" id="MBC8433283.1"/>
    </source>
</evidence>
<organism evidence="8 9">
    <name type="scientific">Candidatus Desulfatibia vada</name>
    <dbReference type="NCBI Taxonomy" id="2841696"/>
    <lineage>
        <taxon>Bacteria</taxon>
        <taxon>Pseudomonadati</taxon>
        <taxon>Thermodesulfobacteriota</taxon>
        <taxon>Desulfobacteria</taxon>
        <taxon>Desulfobacterales</taxon>
        <taxon>Desulfobacterales incertae sedis</taxon>
        <taxon>Candidatus Desulfatibia</taxon>
    </lineage>
</organism>
<dbReference type="GO" id="GO:0043115">
    <property type="term" value="F:precorrin-2 dehydrogenase activity"/>
    <property type="evidence" value="ECO:0007669"/>
    <property type="project" value="UniProtKB-EC"/>
</dbReference>
<dbReference type="Gene3D" id="3.40.50.720">
    <property type="entry name" value="NAD(P)-binding Rossmann-like Domain"/>
    <property type="match status" value="1"/>
</dbReference>
<comment type="catalytic activity">
    <reaction evidence="6">
        <text>precorrin-2 + NAD(+) = sirohydrochlorin + NADH + 2 H(+)</text>
        <dbReference type="Rhea" id="RHEA:15613"/>
        <dbReference type="ChEBI" id="CHEBI:15378"/>
        <dbReference type="ChEBI" id="CHEBI:57540"/>
        <dbReference type="ChEBI" id="CHEBI:57945"/>
        <dbReference type="ChEBI" id="CHEBI:58351"/>
        <dbReference type="ChEBI" id="CHEBI:58827"/>
        <dbReference type="EC" id="1.3.1.76"/>
    </reaction>
</comment>
<dbReference type="InterPro" id="IPR028161">
    <property type="entry name" value="Met8-like"/>
</dbReference>
<dbReference type="PANTHER" id="PTHR35330">
    <property type="entry name" value="SIROHEME BIOSYNTHESIS PROTEIN MET8"/>
    <property type="match status" value="1"/>
</dbReference>
<evidence type="ECO:0000256" key="6">
    <source>
        <dbReference type="ARBA" id="ARBA00047561"/>
    </source>
</evidence>
<dbReference type="Gene3D" id="1.10.8.610">
    <property type="entry name" value="SirC, precorrin-2 dehydrogenase, C-terminal helical domain-like"/>
    <property type="match status" value="1"/>
</dbReference>
<keyword evidence="4" id="KW-0520">NAD</keyword>
<comment type="pathway">
    <text evidence="1">Porphyrin-containing compound metabolism; siroheme biosynthesis; sirohydrochlorin from precorrin-2: step 1/1.</text>
</comment>
<dbReference type="UniPathway" id="UPA00262">
    <property type="reaction ID" value="UER00222"/>
</dbReference>
<dbReference type="GO" id="GO:0019354">
    <property type="term" value="P:siroheme biosynthetic process"/>
    <property type="evidence" value="ECO:0007669"/>
    <property type="project" value="UniProtKB-UniPathway"/>
</dbReference>
<dbReference type="SUPFAM" id="SSF75615">
    <property type="entry name" value="Siroheme synthase middle domains-like"/>
    <property type="match status" value="1"/>
</dbReference>
<keyword evidence="5" id="KW-0627">Porphyrin biosynthesis</keyword>
<feature type="domain" description="Siroheme synthase central" evidence="7">
    <location>
        <begin position="119"/>
        <end position="144"/>
    </location>
</feature>
<gene>
    <name evidence="8" type="ORF">H8D96_15340</name>
</gene>
<dbReference type="Pfam" id="PF14824">
    <property type="entry name" value="Sirohm_synth_M"/>
    <property type="match status" value="1"/>
</dbReference>
<dbReference type="PANTHER" id="PTHR35330:SF1">
    <property type="entry name" value="SIROHEME BIOSYNTHESIS PROTEIN MET8"/>
    <property type="match status" value="1"/>
</dbReference>
<evidence type="ECO:0000256" key="1">
    <source>
        <dbReference type="ARBA" id="ARBA00005010"/>
    </source>
</evidence>
<dbReference type="InterPro" id="IPR042518">
    <property type="entry name" value="SirC_C"/>
</dbReference>
<comment type="caution">
    <text evidence="8">The sequence shown here is derived from an EMBL/GenBank/DDBJ whole genome shotgun (WGS) entry which is preliminary data.</text>
</comment>
<dbReference type="InterPro" id="IPR036291">
    <property type="entry name" value="NAD(P)-bd_dom_sf"/>
</dbReference>
<dbReference type="EMBL" id="JACNIG010000287">
    <property type="protein sequence ID" value="MBC8433283.1"/>
    <property type="molecule type" value="Genomic_DNA"/>
</dbReference>
<accession>A0A8J6TR40</accession>
<dbReference type="SUPFAM" id="SSF51735">
    <property type="entry name" value="NAD(P)-binding Rossmann-fold domains"/>
    <property type="match status" value="1"/>
</dbReference>
<protein>
    <recommendedName>
        <fullName evidence="2">precorrin-2 dehydrogenase</fullName>
        <ecNumber evidence="2">1.3.1.76</ecNumber>
    </recommendedName>
</protein>
<evidence type="ECO:0000256" key="5">
    <source>
        <dbReference type="ARBA" id="ARBA00023244"/>
    </source>
</evidence>
<proteinExistence type="predicted"/>
<sequence>MRYYPICLDIQNRNCLVVGGGSVGTRKVITLLSCGANVTVVSPAPSAHLQELANNGSVMMKNRPFRFADLAGMFLVCSATDDQELNRQIHANAEDLGMLCNVADRPEVCNFILPSIVNRGDLIIAISTSGQSPAFAKKLRKDLAKVFGNEYAEFLKLMGAVRKKLLSRDHRPEAHKHLFEQLINGDLVAMIKEHQYEAINALLFKILGKGYEFESLMNE</sequence>
<keyword evidence="3" id="KW-0560">Oxidoreductase</keyword>